<sequence length="377" mass="41406">MAAGGNGCQGAWSAESVCPILGKRDCVTDCSAHNQGILTTLSKTYRAEGATVMSVCIFGESALEFMRSSGRLAPEFLDRPRTQKLDGCGISPKAMFADDMERLGVKTRPVHILVSKESGARSRDDIVCHRCAAELPPRSLIYVNRDVLVTSPALTFLHLATVDLHKKRQRTVEELAMIGLELCGTYLLDDSWDGLTNTAKPLTSVEQIARVLDAMPGAPGIVRAREALELVGDGSNSPMESVLCALLAWPRRLGGYALGPVSLNHRVSTADGDRYVDVAFPGHKVGLEYKGRKFHAIEQAGRDDRRQNKLVGSGWTILNVWYEDIVEEHLYNQLVADVARAMGIRLRIRSGGFDARRNVLRMQLIPAFKRYTASLAR</sequence>
<reference evidence="1 2" key="1">
    <citation type="submission" date="2018-08" db="EMBL/GenBank/DDBJ databases">
        <title>A genome reference for cultivated species of the human gut microbiota.</title>
        <authorList>
            <person name="Zou Y."/>
            <person name="Xue W."/>
            <person name="Luo G."/>
        </authorList>
    </citation>
    <scope>NUCLEOTIDE SEQUENCE [LARGE SCALE GENOMIC DNA]</scope>
    <source>
        <strain evidence="1 2">AM25-33</strain>
    </source>
</reference>
<gene>
    <name evidence="1" type="ORF">DW682_06920</name>
</gene>
<accession>A0A414NEB7</accession>
<dbReference type="InParanoid" id="A0A414NEB7"/>
<dbReference type="AlphaFoldDB" id="A0A414NEB7"/>
<dbReference type="Gene3D" id="3.40.960.10">
    <property type="entry name" value="VSR Endonuclease"/>
    <property type="match status" value="1"/>
</dbReference>
<evidence type="ECO:0008006" key="3">
    <source>
        <dbReference type="Google" id="ProtNLM"/>
    </source>
</evidence>
<dbReference type="Proteomes" id="UP000283983">
    <property type="component" value="Unassembled WGS sequence"/>
</dbReference>
<name>A0A414NEB7_9ACTN</name>
<evidence type="ECO:0000313" key="2">
    <source>
        <dbReference type="Proteomes" id="UP000283983"/>
    </source>
</evidence>
<keyword evidence="2" id="KW-1185">Reference proteome</keyword>
<dbReference type="SUPFAM" id="SSF52980">
    <property type="entry name" value="Restriction endonuclease-like"/>
    <property type="match status" value="1"/>
</dbReference>
<dbReference type="EMBL" id="QSLJ01000002">
    <property type="protein sequence ID" value="RHF37331.1"/>
    <property type="molecule type" value="Genomic_DNA"/>
</dbReference>
<comment type="caution">
    <text evidence="1">The sequence shown here is derived from an EMBL/GenBank/DDBJ whole genome shotgun (WGS) entry which is preliminary data.</text>
</comment>
<dbReference type="InterPro" id="IPR011335">
    <property type="entry name" value="Restrct_endonuc-II-like"/>
</dbReference>
<proteinExistence type="predicted"/>
<organism evidence="1 2">
    <name type="scientific">Collinsella intestinalis</name>
    <dbReference type="NCBI Taxonomy" id="147207"/>
    <lineage>
        <taxon>Bacteria</taxon>
        <taxon>Bacillati</taxon>
        <taxon>Actinomycetota</taxon>
        <taxon>Coriobacteriia</taxon>
        <taxon>Coriobacteriales</taxon>
        <taxon>Coriobacteriaceae</taxon>
        <taxon>Collinsella</taxon>
    </lineage>
</organism>
<evidence type="ECO:0000313" key="1">
    <source>
        <dbReference type="EMBL" id="RHF37331.1"/>
    </source>
</evidence>
<protein>
    <recommendedName>
        <fullName evidence="3">DUF559 domain-containing protein</fullName>
    </recommendedName>
</protein>